<evidence type="ECO:0000313" key="3">
    <source>
        <dbReference type="Proteomes" id="UP001160334"/>
    </source>
</evidence>
<feature type="transmembrane region" description="Helical" evidence="1">
    <location>
        <begin position="123"/>
        <end position="140"/>
    </location>
</feature>
<dbReference type="RefSeq" id="WP_280764077.1">
    <property type="nucleotide sequence ID" value="NZ_JARXVC010000030.1"/>
</dbReference>
<evidence type="ECO:0000313" key="2">
    <source>
        <dbReference type="EMBL" id="MDH6284906.1"/>
    </source>
</evidence>
<comment type="caution">
    <text evidence="2">The sequence shown here is derived from an EMBL/GenBank/DDBJ whole genome shotgun (WGS) entry which is preliminary data.</text>
</comment>
<dbReference type="Proteomes" id="UP001160334">
    <property type="component" value="Unassembled WGS sequence"/>
</dbReference>
<gene>
    <name evidence="2" type="ORF">M2280_006170</name>
</gene>
<evidence type="ECO:0000256" key="1">
    <source>
        <dbReference type="SAM" id="Phobius"/>
    </source>
</evidence>
<keyword evidence="3" id="KW-1185">Reference proteome</keyword>
<feature type="transmembrane region" description="Helical" evidence="1">
    <location>
        <begin position="20"/>
        <end position="39"/>
    </location>
</feature>
<organism evidence="2 3">
    <name type="scientific">Prescottella agglutinans</name>
    <dbReference type="NCBI Taxonomy" id="1644129"/>
    <lineage>
        <taxon>Bacteria</taxon>
        <taxon>Bacillati</taxon>
        <taxon>Actinomycetota</taxon>
        <taxon>Actinomycetes</taxon>
        <taxon>Mycobacteriales</taxon>
        <taxon>Nocardiaceae</taxon>
        <taxon>Prescottella</taxon>
    </lineage>
</organism>
<keyword evidence="1" id="KW-0472">Membrane</keyword>
<feature type="transmembrane region" description="Helical" evidence="1">
    <location>
        <begin position="45"/>
        <end position="65"/>
    </location>
</feature>
<proteinExistence type="predicted"/>
<protein>
    <submittedName>
        <fullName evidence="2">Uncharacterized protein</fullName>
    </submittedName>
</protein>
<keyword evidence="1" id="KW-1133">Transmembrane helix</keyword>
<feature type="transmembrane region" description="Helical" evidence="1">
    <location>
        <begin position="146"/>
        <end position="171"/>
    </location>
</feature>
<keyword evidence="1" id="KW-0812">Transmembrane</keyword>
<reference evidence="2 3" key="1">
    <citation type="submission" date="2023-04" db="EMBL/GenBank/DDBJ databases">
        <title>Forest soil microbial communities from Buena Vista Peninsula, Colon Province, Panama.</title>
        <authorList>
            <person name="Bouskill N."/>
        </authorList>
    </citation>
    <scope>NUCLEOTIDE SEQUENCE [LARGE SCALE GENOMIC DNA]</scope>
    <source>
        <strain evidence="2 3">CFH S0262</strain>
    </source>
</reference>
<sequence>MAASPQEDVRDLLGMRSRGAWLILACYFAAMIVVTVASADHVTNPWPPIAATIILIAATITLVTAPGDPLPAAATIALTMSGPVACALVLSVTPPVTQSALQTWIHGGGTAIYCFMNVRGRRITPWIGLAGMIAVFALWAEHTGQGAMSGIALVAIDAAPLAMAALLSFTLRPTAKAVFSLRAQTTARVAELSADTAASDERRRQLRHLDSLVRPLLGRIAHNEELTEAERTECELIEAHLRDRLLAPVMSVLDLDDAAYQARTRGIDVVLVDARGPRPHTLDDTVTNAIHTAASEALRTAPAGRVTVRLLPAGRSAVASVSVSIDDDHGSHLHEIDHTGHIHRRL</sequence>
<feature type="transmembrane region" description="Helical" evidence="1">
    <location>
        <begin position="72"/>
        <end position="93"/>
    </location>
</feature>
<name>A0ABT6MKQ3_9NOCA</name>
<dbReference type="EMBL" id="JARXVC010000030">
    <property type="protein sequence ID" value="MDH6284906.1"/>
    <property type="molecule type" value="Genomic_DNA"/>
</dbReference>
<accession>A0ABT6MKQ3</accession>